<evidence type="ECO:0000256" key="4">
    <source>
        <dbReference type="ARBA" id="ARBA00022989"/>
    </source>
</evidence>
<dbReference type="PROSITE" id="PS50850">
    <property type="entry name" value="MFS"/>
    <property type="match status" value="1"/>
</dbReference>
<proteinExistence type="predicted"/>
<protein>
    <submittedName>
        <fullName evidence="10">MFS domain-containing protein</fullName>
    </submittedName>
</protein>
<dbReference type="AlphaFoldDB" id="A0A0N4V6U5"/>
<gene>
    <name evidence="8" type="ORF">EVEC_LOCUS5605</name>
</gene>
<dbReference type="PANTHER" id="PTHR23504:SF31">
    <property type="entry name" value="MAJOR FACILITATOR SUPERFAMILY DOMAIN-CONTAINING PROTEIN 10"/>
    <property type="match status" value="1"/>
</dbReference>
<feature type="transmembrane region" description="Helical" evidence="6">
    <location>
        <begin position="221"/>
        <end position="238"/>
    </location>
</feature>
<keyword evidence="9" id="KW-1185">Reference proteome</keyword>
<keyword evidence="2" id="KW-0813">Transport</keyword>
<dbReference type="PANTHER" id="PTHR23504">
    <property type="entry name" value="MAJOR FACILITATOR SUPERFAMILY DOMAIN-CONTAINING PROTEIN 10"/>
    <property type="match status" value="1"/>
</dbReference>
<keyword evidence="3 6" id="KW-0812">Transmembrane</keyword>
<dbReference type="InterPro" id="IPR001958">
    <property type="entry name" value="Tet-R_TetA/multi-R_MdtG-like"/>
</dbReference>
<keyword evidence="4 6" id="KW-1133">Transmembrane helix</keyword>
<dbReference type="Pfam" id="PF07690">
    <property type="entry name" value="MFS_1"/>
    <property type="match status" value="1"/>
</dbReference>
<dbReference type="OrthoDB" id="196650at2759"/>
<name>A0A0N4V6U5_ENTVE</name>
<evidence type="ECO:0000256" key="3">
    <source>
        <dbReference type="ARBA" id="ARBA00022692"/>
    </source>
</evidence>
<dbReference type="STRING" id="51028.A0A0N4V6U5"/>
<dbReference type="InterPro" id="IPR011701">
    <property type="entry name" value="MFS"/>
</dbReference>
<dbReference type="EMBL" id="UXUI01008215">
    <property type="protein sequence ID" value="VDD90854.1"/>
    <property type="molecule type" value="Genomic_DNA"/>
</dbReference>
<feature type="transmembrane region" description="Helical" evidence="6">
    <location>
        <begin position="382"/>
        <end position="399"/>
    </location>
</feature>
<dbReference type="PRINTS" id="PR01035">
    <property type="entry name" value="TCRTETA"/>
</dbReference>
<evidence type="ECO:0000259" key="7">
    <source>
        <dbReference type="PROSITE" id="PS50850"/>
    </source>
</evidence>
<feature type="transmembrane region" description="Helical" evidence="6">
    <location>
        <begin position="21"/>
        <end position="40"/>
    </location>
</feature>
<dbReference type="GO" id="GO:0022857">
    <property type="term" value="F:transmembrane transporter activity"/>
    <property type="evidence" value="ECO:0007669"/>
    <property type="project" value="InterPro"/>
</dbReference>
<accession>A0A0N4V6U5</accession>
<dbReference type="InterPro" id="IPR020846">
    <property type="entry name" value="MFS_dom"/>
</dbReference>
<feature type="transmembrane region" description="Helical" evidence="6">
    <location>
        <begin position="183"/>
        <end position="201"/>
    </location>
</feature>
<evidence type="ECO:0000256" key="2">
    <source>
        <dbReference type="ARBA" id="ARBA00022448"/>
    </source>
</evidence>
<dbReference type="InterPro" id="IPR036259">
    <property type="entry name" value="MFS_trans_sf"/>
</dbReference>
<feature type="transmembrane region" description="Helical" evidence="6">
    <location>
        <begin position="151"/>
        <end position="171"/>
    </location>
</feature>
<dbReference type="SUPFAM" id="SSF103473">
    <property type="entry name" value="MFS general substrate transporter"/>
    <property type="match status" value="1"/>
</dbReference>
<dbReference type="Gene3D" id="1.20.1250.20">
    <property type="entry name" value="MFS general substrate transporter like domains"/>
    <property type="match status" value="1"/>
</dbReference>
<feature type="transmembrane region" description="Helical" evidence="6">
    <location>
        <begin position="52"/>
        <end position="78"/>
    </location>
</feature>
<dbReference type="WBParaSite" id="EVEC_0000599401-mRNA-1">
    <property type="protein sequence ID" value="EVEC_0000599401-mRNA-1"/>
    <property type="gene ID" value="EVEC_0000599401"/>
</dbReference>
<feature type="transmembrane region" description="Helical" evidence="6">
    <location>
        <begin position="292"/>
        <end position="309"/>
    </location>
</feature>
<sequence length="407" mass="44085">MSDADKIRNSGTQQCIIVVKISGFLGSMFSGLQFLSSPLLGALSDVCGRKPIIILSVAGTLVSYLVWSRATTFTLFVLSRIIGGLSKASVSISTAIVSDIYAPKIIGKGMALIGVAFSVGFVVGPVFGAYFAQTAKTVADGELFFVTPARFAIMLTLIELLIILTLLPETLEQKKQKIKSANIARNAMVYVNPSALFGFAALKDSVPAAELEKLQIYGEAYFAYLFLYSGLEFTLSFLTRLRFQYDSTIIGINTYCFRQHPSSFCQTYTTKFEKIFLGGLVRRLPSAKHLKFASHGIWMIIPAFMIIGLSHSVLMLYIGISLYSIASGIVVPCLTSRVSNLSSPNSKGTTLGVFRSLGALARAVGPIFSSAAFWLVGPEISYTIGGLLLIKPIILLNQIRKDALKAE</sequence>
<dbReference type="Proteomes" id="UP000274131">
    <property type="component" value="Unassembled WGS sequence"/>
</dbReference>
<comment type="subcellular location">
    <subcellularLocation>
        <location evidence="1">Membrane</location>
        <topology evidence="1">Multi-pass membrane protein</topology>
    </subcellularLocation>
</comment>
<reference evidence="10" key="1">
    <citation type="submission" date="2017-02" db="UniProtKB">
        <authorList>
            <consortium name="WormBaseParasite"/>
        </authorList>
    </citation>
    <scope>IDENTIFICATION</scope>
</reference>
<feature type="domain" description="Major facilitator superfamily (MFS) profile" evidence="7">
    <location>
        <begin position="1"/>
        <end position="403"/>
    </location>
</feature>
<feature type="transmembrane region" description="Helical" evidence="6">
    <location>
        <begin position="110"/>
        <end position="131"/>
    </location>
</feature>
<evidence type="ECO:0000256" key="1">
    <source>
        <dbReference type="ARBA" id="ARBA00004141"/>
    </source>
</evidence>
<evidence type="ECO:0000313" key="10">
    <source>
        <dbReference type="WBParaSite" id="EVEC_0000599401-mRNA-1"/>
    </source>
</evidence>
<reference evidence="8 9" key="2">
    <citation type="submission" date="2018-10" db="EMBL/GenBank/DDBJ databases">
        <authorList>
            <consortium name="Pathogen Informatics"/>
        </authorList>
    </citation>
    <scope>NUCLEOTIDE SEQUENCE [LARGE SCALE GENOMIC DNA]</scope>
</reference>
<evidence type="ECO:0000313" key="8">
    <source>
        <dbReference type="EMBL" id="VDD90854.1"/>
    </source>
</evidence>
<dbReference type="GO" id="GO:0031526">
    <property type="term" value="C:brush border membrane"/>
    <property type="evidence" value="ECO:0007669"/>
    <property type="project" value="TreeGrafter"/>
</dbReference>
<evidence type="ECO:0000313" key="9">
    <source>
        <dbReference type="Proteomes" id="UP000274131"/>
    </source>
</evidence>
<evidence type="ECO:0000256" key="5">
    <source>
        <dbReference type="ARBA" id="ARBA00023136"/>
    </source>
</evidence>
<evidence type="ECO:0000256" key="6">
    <source>
        <dbReference type="SAM" id="Phobius"/>
    </source>
</evidence>
<organism evidence="10">
    <name type="scientific">Enterobius vermicularis</name>
    <name type="common">Human pinworm</name>
    <dbReference type="NCBI Taxonomy" id="51028"/>
    <lineage>
        <taxon>Eukaryota</taxon>
        <taxon>Metazoa</taxon>
        <taxon>Ecdysozoa</taxon>
        <taxon>Nematoda</taxon>
        <taxon>Chromadorea</taxon>
        <taxon>Rhabditida</taxon>
        <taxon>Spirurina</taxon>
        <taxon>Oxyuridomorpha</taxon>
        <taxon>Oxyuroidea</taxon>
        <taxon>Oxyuridae</taxon>
        <taxon>Enterobius</taxon>
    </lineage>
</organism>
<keyword evidence="5 6" id="KW-0472">Membrane</keyword>